<evidence type="ECO:0000313" key="2">
    <source>
        <dbReference type="Proteomes" id="UP000244066"/>
    </source>
</evidence>
<comment type="caution">
    <text evidence="1">The sequence shown here is derived from an EMBL/GenBank/DDBJ whole genome shotgun (WGS) entry which is preliminary data.</text>
</comment>
<dbReference type="Proteomes" id="UP000244066">
    <property type="component" value="Unassembled WGS sequence"/>
</dbReference>
<accession>A0A2R7Y416</accession>
<protein>
    <submittedName>
        <fullName evidence="1">Uncharacterized protein</fullName>
    </submittedName>
</protein>
<name>A0A2R7Y416_9ARCH</name>
<dbReference type="AlphaFoldDB" id="A0A2R7Y416"/>
<reference evidence="1 2" key="1">
    <citation type="submission" date="2017-04" db="EMBL/GenBank/DDBJ databases">
        <title>Draft Aigarchaeota genome from a New Zealand hot spring.</title>
        <authorList>
            <person name="Reysenbach A.-L."/>
            <person name="Donaho J.A."/>
            <person name="Gerhart J."/>
            <person name="Kelley J.F."/>
            <person name="Kouba K."/>
            <person name="Podar M."/>
            <person name="Stott M."/>
        </authorList>
    </citation>
    <scope>NUCLEOTIDE SEQUENCE [LARGE SCALE GENOMIC DNA]</scope>
    <source>
        <strain evidence="1">NZ13_MG1</strain>
    </source>
</reference>
<evidence type="ECO:0000313" key="1">
    <source>
        <dbReference type="EMBL" id="PUA31572.1"/>
    </source>
</evidence>
<sequence>MPLGRDAGCFPAGALWASSHATWGIAPPPGGGIAEHRGGDGVSWWVRRWVLRSSISEGIRRLLREIEERYSEAFVEIGPCALRHFKHMIDNIEAFLDLLTDPKTSFLVKLMGYAKGQRIRSSACTLGEIEYASYTGRNARVLNGYERSPSHFYGSLSSEALMGVYGHHGGALGLKEIDG</sequence>
<organism evidence="1 2">
    <name type="scientific">Candidatus Terraquivivens tikiterensis</name>
    <dbReference type="NCBI Taxonomy" id="1980982"/>
    <lineage>
        <taxon>Archaea</taxon>
        <taxon>Nitrososphaerota</taxon>
        <taxon>Candidatus Wolframiiraptoraceae</taxon>
        <taxon>Candidatus Terraquivivens</taxon>
    </lineage>
</organism>
<dbReference type="EMBL" id="NDWU01000015">
    <property type="protein sequence ID" value="PUA31572.1"/>
    <property type="molecule type" value="Genomic_DNA"/>
</dbReference>
<proteinExistence type="predicted"/>
<gene>
    <name evidence="1" type="ORF">B9J98_05740</name>
</gene>